<keyword evidence="1" id="KW-1185">Reference proteome</keyword>
<name>A0ABM0MWN2_SACKO</name>
<evidence type="ECO:0000313" key="1">
    <source>
        <dbReference type="Proteomes" id="UP000694865"/>
    </source>
</evidence>
<evidence type="ECO:0000313" key="2">
    <source>
        <dbReference type="RefSeq" id="XP_006824423.1"/>
    </source>
</evidence>
<gene>
    <name evidence="2" type="primary">LOC100370328</name>
</gene>
<dbReference type="GeneID" id="100370328"/>
<dbReference type="RefSeq" id="XP_006824423.1">
    <property type="nucleotide sequence ID" value="XM_006824360.1"/>
</dbReference>
<organism evidence="1 2">
    <name type="scientific">Saccoglossus kowalevskii</name>
    <name type="common">Acorn worm</name>
    <dbReference type="NCBI Taxonomy" id="10224"/>
    <lineage>
        <taxon>Eukaryota</taxon>
        <taxon>Metazoa</taxon>
        <taxon>Hemichordata</taxon>
        <taxon>Enteropneusta</taxon>
        <taxon>Harrimaniidae</taxon>
        <taxon>Saccoglossus</taxon>
    </lineage>
</organism>
<reference evidence="2" key="1">
    <citation type="submission" date="2025-08" db="UniProtKB">
        <authorList>
            <consortium name="RefSeq"/>
        </authorList>
    </citation>
    <scope>IDENTIFICATION</scope>
    <source>
        <tissue evidence="2">Testes</tissue>
    </source>
</reference>
<proteinExistence type="predicted"/>
<dbReference type="Proteomes" id="UP000694865">
    <property type="component" value="Unplaced"/>
</dbReference>
<accession>A0ABM0MWN2</accession>
<protein>
    <submittedName>
        <fullName evidence="2">Uncharacterized protein LOC100370328 isoform X4</fullName>
    </submittedName>
</protein>
<sequence length="265" mass="29574">MPGCPPRGYVLNLVVVNLQQCLFLIRSIQSNTMAFFDVISMVTLFSLGCLIHGTSGDFECIKCEYDESWASIFSDYDCVTNPGSMETATCSTTCYTWAYYSEDLFGQYDLKVERGCASLEQNSTWSANQCDEYDDVDSSESAYVCTCDYEDSCNADDSDYHQCYYCETKVNDYTCKNDLVNNHEPIACLTGHSGCGTRTVAYNTWLFTDAAERYCTDEETTDADGDCTTDNSGFETCLYYCSGNACNDIENIASRSTIPTTLIFT</sequence>